<reference evidence="2 3" key="1">
    <citation type="submission" date="2020-10" db="EMBL/GenBank/DDBJ databases">
        <title>Mucilaginibacter mali sp. nov., isolated from rhizosphere soil of apple orchard.</title>
        <authorList>
            <person name="Lee J.-S."/>
            <person name="Kim H.S."/>
            <person name="Kim J.-S."/>
        </authorList>
    </citation>
    <scope>NUCLEOTIDE SEQUENCE [LARGE SCALE GENOMIC DNA]</scope>
    <source>
        <strain evidence="2 3">KCTC 23157</strain>
    </source>
</reference>
<name>A0ABR9XJU3_9SPHI</name>
<gene>
    <name evidence="2" type="ORF">IRJ18_13235</name>
</gene>
<dbReference type="Proteomes" id="UP000632774">
    <property type="component" value="Unassembled WGS sequence"/>
</dbReference>
<evidence type="ECO:0000313" key="2">
    <source>
        <dbReference type="EMBL" id="MBE9667329.1"/>
    </source>
</evidence>
<evidence type="ECO:0000313" key="3">
    <source>
        <dbReference type="Proteomes" id="UP000632774"/>
    </source>
</evidence>
<proteinExistence type="predicted"/>
<organism evidence="2 3">
    <name type="scientific">Mucilaginibacter boryungensis</name>
    <dbReference type="NCBI Taxonomy" id="768480"/>
    <lineage>
        <taxon>Bacteria</taxon>
        <taxon>Pseudomonadati</taxon>
        <taxon>Bacteroidota</taxon>
        <taxon>Sphingobacteriia</taxon>
        <taxon>Sphingobacteriales</taxon>
        <taxon>Sphingobacteriaceae</taxon>
        <taxon>Mucilaginibacter</taxon>
    </lineage>
</organism>
<keyword evidence="1" id="KW-0732">Signal</keyword>
<keyword evidence="3" id="KW-1185">Reference proteome</keyword>
<feature type="signal peptide" evidence="1">
    <location>
        <begin position="1"/>
        <end position="26"/>
    </location>
</feature>
<dbReference type="EMBL" id="JADFFM010000002">
    <property type="protein sequence ID" value="MBE9667329.1"/>
    <property type="molecule type" value="Genomic_DNA"/>
</dbReference>
<evidence type="ECO:0000256" key="1">
    <source>
        <dbReference type="SAM" id="SignalP"/>
    </source>
</evidence>
<comment type="caution">
    <text evidence="2">The sequence shown here is derived from an EMBL/GenBank/DDBJ whole genome shotgun (WGS) entry which is preliminary data.</text>
</comment>
<accession>A0ABR9XJU3</accession>
<dbReference type="RefSeq" id="WP_194106801.1">
    <property type="nucleotide sequence ID" value="NZ_JADFFM010000002.1"/>
</dbReference>
<sequence>MNYSSRQIKQILLITCLLFCMGAAIAQTKPAKESHEYKSFSKIASRSNVTFTLPEGFKELPVSGDNIFNYGMTIPGEDFEIWLKVTPQTDNTSDSLYVEMGKAEAKLLAGDNHYYTHGMPERVLTDYNADAGRSYFIYLSDSPATKHYKFALLITLQKNSKGTIMALCMTNDKGPDFFKNINKARNCIRFKP</sequence>
<feature type="chain" id="PRO_5046226696" evidence="1">
    <location>
        <begin position="27"/>
        <end position="192"/>
    </location>
</feature>
<protein>
    <submittedName>
        <fullName evidence="2">Uncharacterized protein</fullName>
    </submittedName>
</protein>